<dbReference type="PANTHER" id="PTHR30404:SF0">
    <property type="entry name" value="N-ACETYLMURAMOYL-L-ALANINE AMIDASE AMIC"/>
    <property type="match status" value="1"/>
</dbReference>
<proteinExistence type="inferred from homology"/>
<gene>
    <name evidence="12" type="ORF">KEF85_04600</name>
</gene>
<dbReference type="GO" id="GO:0009253">
    <property type="term" value="P:peptidoglycan catabolic process"/>
    <property type="evidence" value="ECO:0007669"/>
    <property type="project" value="InterPro"/>
</dbReference>
<accession>A0A975MPQ6</accession>
<dbReference type="InterPro" id="IPR018392">
    <property type="entry name" value="LysM"/>
</dbReference>
<dbReference type="CDD" id="cd00118">
    <property type="entry name" value="LysM"/>
    <property type="match status" value="1"/>
</dbReference>
<keyword evidence="13" id="KW-1185">Reference proteome</keyword>
<dbReference type="AlphaFoldDB" id="A0A975MPQ6"/>
<dbReference type="Gene3D" id="2.60.40.3500">
    <property type="match status" value="1"/>
</dbReference>
<evidence type="ECO:0000256" key="6">
    <source>
        <dbReference type="ARBA" id="ARBA00022764"/>
    </source>
</evidence>
<comment type="similarity">
    <text evidence="3">Belongs to the N-acetylmuramoyl-L-alanine amidase 3 family.</text>
</comment>
<dbReference type="InterPro" id="IPR021731">
    <property type="entry name" value="AMIN_dom"/>
</dbReference>
<keyword evidence="8" id="KW-0961">Cell wall biogenesis/degradation</keyword>
<dbReference type="EMBL" id="CP073754">
    <property type="protein sequence ID" value="QWF71761.1"/>
    <property type="molecule type" value="Genomic_DNA"/>
</dbReference>
<evidence type="ECO:0000256" key="2">
    <source>
        <dbReference type="ARBA" id="ARBA00004418"/>
    </source>
</evidence>
<evidence type="ECO:0000259" key="11">
    <source>
        <dbReference type="PROSITE" id="PS51782"/>
    </source>
</evidence>
<dbReference type="SUPFAM" id="SSF53187">
    <property type="entry name" value="Zn-dependent exopeptidases"/>
    <property type="match status" value="1"/>
</dbReference>
<dbReference type="PANTHER" id="PTHR30404">
    <property type="entry name" value="N-ACETYLMURAMOYL-L-ALANINE AMIDASE"/>
    <property type="match status" value="1"/>
</dbReference>
<evidence type="ECO:0000256" key="4">
    <source>
        <dbReference type="ARBA" id="ARBA00011901"/>
    </source>
</evidence>
<evidence type="ECO:0000256" key="5">
    <source>
        <dbReference type="ARBA" id="ARBA00022729"/>
    </source>
</evidence>
<organism evidence="12 13">
    <name type="scientific">Methylomonas paludis</name>
    <dbReference type="NCBI Taxonomy" id="1173101"/>
    <lineage>
        <taxon>Bacteria</taxon>
        <taxon>Pseudomonadati</taxon>
        <taxon>Pseudomonadota</taxon>
        <taxon>Gammaproteobacteria</taxon>
        <taxon>Methylococcales</taxon>
        <taxon>Methylococcaceae</taxon>
        <taxon>Methylomonas</taxon>
    </lineage>
</organism>
<dbReference type="Pfam" id="PF01476">
    <property type="entry name" value="LysM"/>
    <property type="match status" value="1"/>
</dbReference>
<evidence type="ECO:0000256" key="9">
    <source>
        <dbReference type="ARBA" id="ARBA00074581"/>
    </source>
</evidence>
<comment type="catalytic activity">
    <reaction evidence="1">
        <text>Hydrolyzes the link between N-acetylmuramoyl residues and L-amino acid residues in certain cell-wall glycopeptides.</text>
        <dbReference type="EC" id="3.5.1.28"/>
    </reaction>
</comment>
<dbReference type="SMART" id="SM00257">
    <property type="entry name" value="LysM"/>
    <property type="match status" value="1"/>
</dbReference>
<dbReference type="Pfam" id="PF11741">
    <property type="entry name" value="AMIN"/>
    <property type="match status" value="1"/>
</dbReference>
<feature type="domain" description="LysM" evidence="11">
    <location>
        <begin position="442"/>
        <end position="485"/>
    </location>
</feature>
<dbReference type="SUPFAM" id="SSF54106">
    <property type="entry name" value="LysM domain"/>
    <property type="match status" value="1"/>
</dbReference>
<protein>
    <recommendedName>
        <fullName evidence="9">N-acetylmuramoyl-L-alanine amidase AmiC</fullName>
        <ecNumber evidence="4">3.5.1.28</ecNumber>
    </recommendedName>
</protein>
<evidence type="ECO:0000256" key="1">
    <source>
        <dbReference type="ARBA" id="ARBA00001561"/>
    </source>
</evidence>
<evidence type="ECO:0000313" key="13">
    <source>
        <dbReference type="Proteomes" id="UP000676649"/>
    </source>
</evidence>
<keyword evidence="6" id="KW-0574">Periplasm</keyword>
<evidence type="ECO:0000256" key="3">
    <source>
        <dbReference type="ARBA" id="ARBA00010860"/>
    </source>
</evidence>
<dbReference type="KEGG" id="mpad:KEF85_04600"/>
<dbReference type="Gene3D" id="3.40.630.40">
    <property type="entry name" value="Zn-dependent exopeptidases"/>
    <property type="match status" value="1"/>
</dbReference>
<dbReference type="InterPro" id="IPR036779">
    <property type="entry name" value="LysM_dom_sf"/>
</dbReference>
<dbReference type="GO" id="GO:0030288">
    <property type="term" value="C:outer membrane-bounded periplasmic space"/>
    <property type="evidence" value="ECO:0007669"/>
    <property type="project" value="TreeGrafter"/>
</dbReference>
<evidence type="ECO:0000256" key="10">
    <source>
        <dbReference type="SAM" id="SignalP"/>
    </source>
</evidence>
<reference evidence="12" key="1">
    <citation type="submission" date="2021-04" db="EMBL/GenBank/DDBJ databases">
        <title>Draft genome sequence data of methanotrophic Methylovulum sp. strain S1L and Methylomonas sp. strain S2AM isolated from boreal lake water columns.</title>
        <authorList>
            <person name="Rissanen A.J."/>
            <person name="Mangayil R."/>
            <person name="Svenning M.M."/>
            <person name="Khanongnuch R."/>
        </authorList>
    </citation>
    <scope>NUCLEOTIDE SEQUENCE</scope>
    <source>
        <strain evidence="12">S2AM</strain>
    </source>
</reference>
<sequence length="489" mass="52839">MRCLRQFYRILCFAVISCTANAEQLQLKSISYSSQEPTHLAFDLSAPCRHRYFSLSNPHRLVIDLENTRLNQVLNQPNDHPLFANLRTGIRNGQDLRIVIELKGSAQGKSLLVEKNNGAELQFDLQLKAALPQKVDRHADLVATSSVKAVETPVTPVRPVALKAPKTKGRDIIVAIDAGHGGKDIGAQGGNGTQEKDVVFAIAKRLEAIINNQSGMKAAMIRNGDYFVPLNQRVRLAHEAKADLFVSIHADAFNDASARGASVYTLASKGASSAGARWLADTENAADAVGGNGNDAGNDTLVSILHDLSNKAAKEASQNVGNKVLKSVRSLGELHRSAVQKAGFVVLKSPDIPSILVETAFISNPEEENRLNSRAYQDRMAAAMFGGIMAHFRQYAPANTLLAQQSRAARVVRAQVENNSLPASDKPMLLAAVQDEVVDSLAQHTINRGETLSGIAQQYRVSMRALRLANKMNDGNVKIGQVLVIPPAT</sequence>
<feature type="signal peptide" evidence="10">
    <location>
        <begin position="1"/>
        <end position="22"/>
    </location>
</feature>
<dbReference type="PROSITE" id="PS51782">
    <property type="entry name" value="LYSM"/>
    <property type="match status" value="1"/>
</dbReference>
<comment type="subcellular location">
    <subcellularLocation>
        <location evidence="2">Periplasm</location>
    </subcellularLocation>
</comment>
<dbReference type="CDD" id="cd02696">
    <property type="entry name" value="MurNAc-LAA"/>
    <property type="match status" value="1"/>
</dbReference>
<dbReference type="InterPro" id="IPR002508">
    <property type="entry name" value="MurNAc-LAA_cat"/>
</dbReference>
<feature type="chain" id="PRO_5037633640" description="N-acetylmuramoyl-L-alanine amidase AmiC" evidence="10">
    <location>
        <begin position="23"/>
        <end position="489"/>
    </location>
</feature>
<evidence type="ECO:0000256" key="7">
    <source>
        <dbReference type="ARBA" id="ARBA00022801"/>
    </source>
</evidence>
<keyword evidence="5 10" id="KW-0732">Signal</keyword>
<dbReference type="GO" id="GO:0071555">
    <property type="term" value="P:cell wall organization"/>
    <property type="evidence" value="ECO:0007669"/>
    <property type="project" value="UniProtKB-KW"/>
</dbReference>
<name>A0A975MPQ6_9GAMM</name>
<keyword evidence="7 12" id="KW-0378">Hydrolase</keyword>
<evidence type="ECO:0000313" key="12">
    <source>
        <dbReference type="EMBL" id="QWF71761.1"/>
    </source>
</evidence>
<dbReference type="Pfam" id="PF01520">
    <property type="entry name" value="Amidase_3"/>
    <property type="match status" value="1"/>
</dbReference>
<dbReference type="EC" id="3.5.1.28" evidence="4"/>
<dbReference type="SMART" id="SM00646">
    <property type="entry name" value="Ami_3"/>
    <property type="match status" value="1"/>
</dbReference>
<dbReference type="Gene3D" id="3.10.350.10">
    <property type="entry name" value="LysM domain"/>
    <property type="match status" value="1"/>
</dbReference>
<dbReference type="GO" id="GO:0008745">
    <property type="term" value="F:N-acetylmuramoyl-L-alanine amidase activity"/>
    <property type="evidence" value="ECO:0007669"/>
    <property type="project" value="UniProtKB-EC"/>
</dbReference>
<dbReference type="Proteomes" id="UP000676649">
    <property type="component" value="Chromosome"/>
</dbReference>
<evidence type="ECO:0000256" key="8">
    <source>
        <dbReference type="ARBA" id="ARBA00023316"/>
    </source>
</evidence>
<dbReference type="InterPro" id="IPR050695">
    <property type="entry name" value="N-acetylmuramoyl_amidase_3"/>
</dbReference>
<dbReference type="FunFam" id="3.40.630.40:FF:000001">
    <property type="entry name" value="N-acetylmuramoyl-L-alanine amidase"/>
    <property type="match status" value="1"/>
</dbReference>